<evidence type="ECO:0008006" key="4">
    <source>
        <dbReference type="Google" id="ProtNLM"/>
    </source>
</evidence>
<feature type="transmembrane region" description="Helical" evidence="1">
    <location>
        <begin position="147"/>
        <end position="169"/>
    </location>
</feature>
<keyword evidence="1" id="KW-0472">Membrane</keyword>
<proteinExistence type="predicted"/>
<reference evidence="2 3" key="1">
    <citation type="submission" date="2019-02" db="EMBL/GenBank/DDBJ databases">
        <authorList>
            <person name="Goldberg S.R."/>
            <person name="Haltli B.A."/>
            <person name="Correa H."/>
            <person name="Russell K.G."/>
        </authorList>
    </citation>
    <scope>NUCLEOTIDE SEQUENCE [LARGE SCALE GENOMIC DNA]</scope>
    <source>
        <strain evidence="2 3">JCM 16186</strain>
    </source>
</reference>
<feature type="transmembrane region" description="Helical" evidence="1">
    <location>
        <begin position="114"/>
        <end position="135"/>
    </location>
</feature>
<evidence type="ECO:0000313" key="3">
    <source>
        <dbReference type="Proteomes" id="UP000798808"/>
    </source>
</evidence>
<accession>A0ABW9RMS4</accession>
<dbReference type="EMBL" id="SMLW01000419">
    <property type="protein sequence ID" value="MTI24470.1"/>
    <property type="molecule type" value="Genomic_DNA"/>
</dbReference>
<keyword evidence="1" id="KW-0812">Transmembrane</keyword>
<protein>
    <recommendedName>
        <fullName evidence="4">DUF1700 domain-containing protein</fullName>
    </recommendedName>
</protein>
<evidence type="ECO:0000256" key="1">
    <source>
        <dbReference type="SAM" id="Phobius"/>
    </source>
</evidence>
<keyword evidence="3" id="KW-1185">Reference proteome</keyword>
<dbReference type="Proteomes" id="UP000798808">
    <property type="component" value="Unassembled WGS sequence"/>
</dbReference>
<evidence type="ECO:0000313" key="2">
    <source>
        <dbReference type="EMBL" id="MTI24470.1"/>
    </source>
</evidence>
<dbReference type="RefSeq" id="WP_155170489.1">
    <property type="nucleotide sequence ID" value="NZ_BAAAFL010000012.1"/>
</dbReference>
<keyword evidence="1" id="KW-1133">Transmembrane helix</keyword>
<gene>
    <name evidence="2" type="ORF">E1163_05875</name>
</gene>
<feature type="transmembrane region" description="Helical" evidence="1">
    <location>
        <begin position="85"/>
        <end position="108"/>
    </location>
</feature>
<comment type="caution">
    <text evidence="2">The sequence shown here is derived from an EMBL/GenBank/DDBJ whole genome shotgun (WGS) entry which is preliminary data.</text>
</comment>
<sequence length="202" mass="22515">MKLTEQQEEMIRAFVEAQGVKRPTLCDDLVDHLCCVIESQRAADTPFEQMLENAVRELAPDGLAEIEYQTVFLLNSKRIIIMKKLTYFIGFIGSVALAAGVLFKLLHWSGGNQLFISGFLTLLLIFIPFVAFDRYKVAISKALSERLKIILGATSAIITGIAALFKVLHLQGANIMLILGAFIFIAGFLPFLFFTMYKKSVS</sequence>
<organism evidence="2 3">
    <name type="scientific">Fulvivirga kasyanovii</name>
    <dbReference type="NCBI Taxonomy" id="396812"/>
    <lineage>
        <taxon>Bacteria</taxon>
        <taxon>Pseudomonadati</taxon>
        <taxon>Bacteroidota</taxon>
        <taxon>Cytophagia</taxon>
        <taxon>Cytophagales</taxon>
        <taxon>Fulvivirgaceae</taxon>
        <taxon>Fulvivirga</taxon>
    </lineage>
</organism>
<feature type="transmembrane region" description="Helical" evidence="1">
    <location>
        <begin position="175"/>
        <end position="197"/>
    </location>
</feature>
<name>A0ABW9RMS4_9BACT</name>